<evidence type="ECO:0000313" key="1">
    <source>
        <dbReference type="EMBL" id="SBT24085.1"/>
    </source>
</evidence>
<reference evidence="1 3" key="1">
    <citation type="submission" date="2016-06" db="EMBL/GenBank/DDBJ databases">
        <authorList>
            <person name="Kjaerup R.B."/>
            <person name="Dalgaard T.S."/>
            <person name="Juul-Madsen H.R."/>
        </authorList>
    </citation>
    <scope>NUCLEOTIDE SEQUENCE [LARGE SCALE GENOMIC DNA]</scope>
    <source>
        <strain evidence="1">Orrdi1</strain>
    </source>
</reference>
<gene>
    <name evidence="1" type="ORF">ODI_03504</name>
    <name evidence="2" type="ORF">ODI_R3706</name>
</gene>
<sequence length="740" mass="82610">MESCRPQSCTESMKIPPIPPVRLAVYGDLNLNYVDGSAIWAVSLVEALAGLPNVQVSFFLKAVVTKTEVIRPILDLPNVQVIPPDPTGEKVLSPPAALAAIRSHEGARPYTAVVLRGFALCRQAAREPALAGRLWTYLTDIPHQADALGASDRQEIRGIIQASRHVLCQTQQFADYFTSIFPESRGKLHLLPPMIPTQDTNPAGEPARPDAVFRICYAGKFAPLWASREMLATFKDIQQRHGKYVALHVFGDKIHNPPEDPLFKPDVLAGLKKTPGVVWHGRSTRVEVLRQLPGMSLGWAWRPAALEDHTLELSTKFLEYGISGLPVLLNANPVVRGVLGDDYPLFARTEAQARARLADAMCDASLLAEAGARCKAVAGRYTIAAIRRDYLAPLLMPTSLALEAPLPKPGKPRLLVAGHDLKFADTLLGRLASRYEITRNYWWGHSHHDVHLSATSHDDADVVFCEWCLPNAVWHTTQPQRQKPVVIRFHRQELYTEHPRRLNMAHVRRMIFVGEETRRAAIETFQWQAHADKLVVIPNYVDTAAFDLPKTPDASFNLGIAGVVPSMKRLDLALDVLEAVRHADPRFRLFIKGRRPQEYPWFRQGRQGETVYYTQLLARIADTPGLRDAVVFDGWGTDMGAWYQKIGAILSVSDYESFHLAVAEGAASGAIPIVRNWEGADEIYPSQWICRDVQEMAGRILAQARDPDIAAQRTQVRQHIQRTFDISHVEAQYDRILAAL</sequence>
<accession>A0A1C3JY32</accession>
<reference evidence="2 3" key="2">
    <citation type="submission" date="2017-08" db="EMBL/GenBank/DDBJ databases">
        <authorList>
            <person name="de Groot N.N."/>
        </authorList>
    </citation>
    <scope>NUCLEOTIDE SEQUENCE [LARGE SCALE GENOMIC DNA]</scope>
    <source>
        <strain evidence="2">Orrdi1</strain>
    </source>
</reference>
<dbReference type="AlphaFoldDB" id="A0A1C3JY32"/>
<dbReference type="PANTHER" id="PTHR12526:SF638">
    <property type="entry name" value="SPORE COAT PROTEIN SA"/>
    <property type="match status" value="1"/>
</dbReference>
<dbReference type="Proteomes" id="UP000078558">
    <property type="component" value="Chromosome I"/>
</dbReference>
<evidence type="ECO:0000313" key="2">
    <source>
        <dbReference type="EMBL" id="SOE51811.1"/>
    </source>
</evidence>
<dbReference type="SUPFAM" id="SSF53756">
    <property type="entry name" value="UDP-Glycosyltransferase/glycogen phosphorylase"/>
    <property type="match status" value="2"/>
</dbReference>
<dbReference type="Gene3D" id="3.40.50.2000">
    <property type="entry name" value="Glycogen Phosphorylase B"/>
    <property type="match status" value="2"/>
</dbReference>
<dbReference type="EMBL" id="FLRC01000005">
    <property type="protein sequence ID" value="SBT24085.1"/>
    <property type="molecule type" value="Genomic_DNA"/>
</dbReference>
<keyword evidence="1" id="KW-0808">Transferase</keyword>
<dbReference type="KEGG" id="odi:ODI_R3706"/>
<name>A0A1C3JY32_9BURK</name>
<dbReference type="Pfam" id="PF13692">
    <property type="entry name" value="Glyco_trans_1_4"/>
    <property type="match status" value="1"/>
</dbReference>
<organism evidence="1 3">
    <name type="scientific">Orrella dioscoreae</name>
    <dbReference type="NCBI Taxonomy" id="1851544"/>
    <lineage>
        <taxon>Bacteria</taxon>
        <taxon>Pseudomonadati</taxon>
        <taxon>Pseudomonadota</taxon>
        <taxon>Betaproteobacteria</taxon>
        <taxon>Burkholderiales</taxon>
        <taxon>Alcaligenaceae</taxon>
        <taxon>Orrella</taxon>
    </lineage>
</organism>
<dbReference type="STRING" id="1851544.ODI_03504"/>
<dbReference type="CDD" id="cd03801">
    <property type="entry name" value="GT4_PimA-like"/>
    <property type="match status" value="1"/>
</dbReference>
<dbReference type="GO" id="GO:0016757">
    <property type="term" value="F:glycosyltransferase activity"/>
    <property type="evidence" value="ECO:0007669"/>
    <property type="project" value="TreeGrafter"/>
</dbReference>
<keyword evidence="3" id="KW-1185">Reference proteome</keyword>
<protein>
    <submittedName>
        <fullName evidence="1">Glycosyl transferase, group 1 family protein</fullName>
    </submittedName>
</protein>
<evidence type="ECO:0000313" key="3">
    <source>
        <dbReference type="Proteomes" id="UP000078558"/>
    </source>
</evidence>
<dbReference type="EMBL" id="LT907988">
    <property type="protein sequence ID" value="SOE51811.1"/>
    <property type="molecule type" value="Genomic_DNA"/>
</dbReference>
<proteinExistence type="predicted"/>
<dbReference type="PANTHER" id="PTHR12526">
    <property type="entry name" value="GLYCOSYLTRANSFERASE"/>
    <property type="match status" value="1"/>
</dbReference>